<gene>
    <name evidence="1" type="primary">rsbW_3</name>
    <name evidence="1" type="ORF">B7C42_02957</name>
</gene>
<evidence type="ECO:0000313" key="2">
    <source>
        <dbReference type="Proteomes" id="UP000215506"/>
    </source>
</evidence>
<organism evidence="1 2">
    <name type="scientific">Nocardia cerradoensis</name>
    <dbReference type="NCBI Taxonomy" id="85688"/>
    <lineage>
        <taxon>Bacteria</taxon>
        <taxon>Bacillati</taxon>
        <taxon>Actinomycetota</taxon>
        <taxon>Actinomycetes</taxon>
        <taxon>Mycobacteriales</taxon>
        <taxon>Nocardiaceae</taxon>
        <taxon>Nocardia</taxon>
    </lineage>
</organism>
<proteinExistence type="predicted"/>
<dbReference type="Gene3D" id="3.30.565.10">
    <property type="entry name" value="Histidine kinase-like ATPase, C-terminal domain"/>
    <property type="match status" value="1"/>
</dbReference>
<protein>
    <submittedName>
        <fullName evidence="1">Anti-sigma-F factor RsbW</fullName>
    </submittedName>
</protein>
<comment type="caution">
    <text evidence="1">The sequence shown here is derived from an EMBL/GenBank/DDBJ whole genome shotgun (WGS) entry which is preliminary data.</text>
</comment>
<keyword evidence="2" id="KW-1185">Reference proteome</keyword>
<dbReference type="AlphaFoldDB" id="A0A231H875"/>
<accession>A0A231H875</accession>
<dbReference type="Proteomes" id="UP000215506">
    <property type="component" value="Unassembled WGS sequence"/>
</dbReference>
<sequence length="144" mass="15069">MGMVEKVSPDAGTTAVGFQVPADAAQLMMVRALTETVALVADFGIDEATDIRLAVDEVVSALIVDAAPESVIDCTFSATDTTMDVRVAAVTTTAGGPDTNSFGWHIVSTLTQWVKTESSDYDASVGGHPTVVEFRWARGGTDVD</sequence>
<evidence type="ECO:0000313" key="1">
    <source>
        <dbReference type="EMBL" id="OXR45000.1"/>
    </source>
</evidence>
<reference evidence="1 2" key="1">
    <citation type="submission" date="2017-07" db="EMBL/GenBank/DDBJ databases">
        <title>First draft Genome Sequence of Nocardia cerradoensis isolated from human infection.</title>
        <authorList>
            <person name="Carrasco G."/>
        </authorList>
    </citation>
    <scope>NUCLEOTIDE SEQUENCE [LARGE SCALE GENOMIC DNA]</scope>
    <source>
        <strain evidence="1 2">CNM20130759</strain>
    </source>
</reference>
<dbReference type="InterPro" id="IPR036890">
    <property type="entry name" value="HATPase_C_sf"/>
</dbReference>
<name>A0A231H875_9NOCA</name>
<dbReference type="EMBL" id="NGAF01000005">
    <property type="protein sequence ID" value="OXR45000.1"/>
    <property type="molecule type" value="Genomic_DNA"/>
</dbReference>